<dbReference type="Pfam" id="PF00226">
    <property type="entry name" value="DnaJ"/>
    <property type="match status" value="1"/>
</dbReference>
<dbReference type="SUPFAM" id="SSF46565">
    <property type="entry name" value="Chaperone J-domain"/>
    <property type="match status" value="1"/>
</dbReference>
<reference evidence="3 4" key="1">
    <citation type="submission" date="2024-04" db="EMBL/GenBank/DDBJ databases">
        <authorList>
            <person name="Fracassetti M."/>
        </authorList>
    </citation>
    <scope>NUCLEOTIDE SEQUENCE [LARGE SCALE GENOMIC DNA]</scope>
</reference>
<dbReference type="Proteomes" id="UP001497516">
    <property type="component" value="Chromosome 2"/>
</dbReference>
<gene>
    <name evidence="3" type="ORF">LTRI10_LOCUS10416</name>
</gene>
<keyword evidence="4" id="KW-1185">Reference proteome</keyword>
<dbReference type="PRINTS" id="PR00625">
    <property type="entry name" value="JDOMAIN"/>
</dbReference>
<dbReference type="InterPro" id="IPR001623">
    <property type="entry name" value="DnaJ_domain"/>
</dbReference>
<dbReference type="SMART" id="SM00271">
    <property type="entry name" value="DnaJ"/>
    <property type="match status" value="1"/>
</dbReference>
<evidence type="ECO:0000313" key="4">
    <source>
        <dbReference type="Proteomes" id="UP001497516"/>
    </source>
</evidence>
<feature type="compositionally biased region" description="Basic and acidic residues" evidence="1">
    <location>
        <begin position="167"/>
        <end position="177"/>
    </location>
</feature>
<dbReference type="InterPro" id="IPR036869">
    <property type="entry name" value="J_dom_sf"/>
</dbReference>
<dbReference type="AlphaFoldDB" id="A0AAV2D2S4"/>
<accession>A0AAV2D2S4</accession>
<feature type="region of interest" description="Disordered" evidence="1">
    <location>
        <begin position="158"/>
        <end position="177"/>
    </location>
</feature>
<name>A0AAV2D2S4_9ROSI</name>
<dbReference type="CDD" id="cd06257">
    <property type="entry name" value="DnaJ"/>
    <property type="match status" value="1"/>
</dbReference>
<feature type="domain" description="J" evidence="2">
    <location>
        <begin position="10"/>
        <end position="80"/>
    </location>
</feature>
<sequence>MEAGGGEEEEHYTVLGLPSGEAAFTLSEKEIRRAYKRKAIELHPDKNPDDEEANRKFQKLQSSYEVLKDEESRRQYDDLLRVRITVSKQEEEEEEEEGSRFTETETPFMYDFFFSGRYDDPDKSCFEEASKEKEGGGRKVEEDWSILTEILDYNYFFGGGADDDDPEASKEGGRKEEDWSEILFMDKELGDGELHNWAAESIL</sequence>
<protein>
    <recommendedName>
        <fullName evidence="2">J domain-containing protein</fullName>
    </recommendedName>
</protein>
<evidence type="ECO:0000256" key="1">
    <source>
        <dbReference type="SAM" id="MobiDB-lite"/>
    </source>
</evidence>
<dbReference type="PROSITE" id="PS50076">
    <property type="entry name" value="DNAJ_2"/>
    <property type="match status" value="1"/>
</dbReference>
<evidence type="ECO:0000313" key="3">
    <source>
        <dbReference type="EMBL" id="CAL1365962.1"/>
    </source>
</evidence>
<dbReference type="PANTHER" id="PTHR45098:SF1">
    <property type="entry name" value="DNAJ DOMAIN CONTAINING PROTEIN, EXPRESSED"/>
    <property type="match status" value="1"/>
</dbReference>
<dbReference type="PANTHER" id="PTHR45098">
    <property type="entry name" value="DNAJ DOMAIN CONTAINING PROTEIN, EXPRESSED"/>
    <property type="match status" value="1"/>
</dbReference>
<dbReference type="EMBL" id="OZ034815">
    <property type="protein sequence ID" value="CAL1365962.1"/>
    <property type="molecule type" value="Genomic_DNA"/>
</dbReference>
<evidence type="ECO:0000259" key="2">
    <source>
        <dbReference type="PROSITE" id="PS50076"/>
    </source>
</evidence>
<organism evidence="3 4">
    <name type="scientific">Linum trigynum</name>
    <dbReference type="NCBI Taxonomy" id="586398"/>
    <lineage>
        <taxon>Eukaryota</taxon>
        <taxon>Viridiplantae</taxon>
        <taxon>Streptophyta</taxon>
        <taxon>Embryophyta</taxon>
        <taxon>Tracheophyta</taxon>
        <taxon>Spermatophyta</taxon>
        <taxon>Magnoliopsida</taxon>
        <taxon>eudicotyledons</taxon>
        <taxon>Gunneridae</taxon>
        <taxon>Pentapetalae</taxon>
        <taxon>rosids</taxon>
        <taxon>fabids</taxon>
        <taxon>Malpighiales</taxon>
        <taxon>Linaceae</taxon>
        <taxon>Linum</taxon>
    </lineage>
</organism>
<proteinExistence type="predicted"/>
<dbReference type="Gene3D" id="1.10.287.110">
    <property type="entry name" value="DnaJ domain"/>
    <property type="match status" value="1"/>
</dbReference>
<dbReference type="InterPro" id="IPR018253">
    <property type="entry name" value="DnaJ_domain_CS"/>
</dbReference>
<dbReference type="PROSITE" id="PS00636">
    <property type="entry name" value="DNAJ_1"/>
    <property type="match status" value="1"/>
</dbReference>